<sequence length="94" mass="10418">MEKNNVNNGESGQNSTFPEIYSAKLAIIASVISTFGDALATVAGVLALEEAVEDNIQDTKNQINQENQENQMKKMQKQIDYLTNQLTQINKKLS</sequence>
<gene>
    <name evidence="2" type="ORF">E2636_12625</name>
</gene>
<evidence type="ECO:0008006" key="4">
    <source>
        <dbReference type="Google" id="ProtNLM"/>
    </source>
</evidence>
<organism evidence="2 3">
    <name type="scientific">Paenisporosarcina antarctica</name>
    <dbReference type="NCBI Taxonomy" id="417367"/>
    <lineage>
        <taxon>Bacteria</taxon>
        <taxon>Bacillati</taxon>
        <taxon>Bacillota</taxon>
        <taxon>Bacilli</taxon>
        <taxon>Bacillales</taxon>
        <taxon>Caryophanaceae</taxon>
        <taxon>Paenisporosarcina</taxon>
    </lineage>
</organism>
<proteinExistence type="predicted"/>
<protein>
    <recommendedName>
        <fullName evidence="4">Translation initiation factor 2</fullName>
    </recommendedName>
</protein>
<keyword evidence="1" id="KW-0175">Coiled coil</keyword>
<accession>A0A4P7A045</accession>
<dbReference type="KEGG" id="panc:E2636_12625"/>
<dbReference type="EMBL" id="CP038015">
    <property type="protein sequence ID" value="QBP41944.1"/>
    <property type="molecule type" value="Genomic_DNA"/>
</dbReference>
<name>A0A4P7A045_9BACL</name>
<evidence type="ECO:0000313" key="3">
    <source>
        <dbReference type="Proteomes" id="UP000294292"/>
    </source>
</evidence>
<evidence type="ECO:0000256" key="1">
    <source>
        <dbReference type="SAM" id="Coils"/>
    </source>
</evidence>
<dbReference type="RefSeq" id="WP_134210513.1">
    <property type="nucleotide sequence ID" value="NZ_CP038015.1"/>
</dbReference>
<keyword evidence="3" id="KW-1185">Reference proteome</keyword>
<evidence type="ECO:0000313" key="2">
    <source>
        <dbReference type="EMBL" id="QBP41944.1"/>
    </source>
</evidence>
<reference evidence="2 3" key="1">
    <citation type="submission" date="2019-03" db="EMBL/GenBank/DDBJ databases">
        <title>Complete genome sequence of Paenisporosarcina antarctica CGMCC 1.6503T.</title>
        <authorList>
            <person name="Rong J.-C."/>
            <person name="Chi N.-Y."/>
            <person name="Zhang Q.-F."/>
        </authorList>
    </citation>
    <scope>NUCLEOTIDE SEQUENCE [LARGE SCALE GENOMIC DNA]</scope>
    <source>
        <strain evidence="2 3">CGMCC 1.6503</strain>
    </source>
</reference>
<feature type="coiled-coil region" evidence="1">
    <location>
        <begin position="49"/>
        <end position="92"/>
    </location>
</feature>
<dbReference type="AlphaFoldDB" id="A0A4P7A045"/>
<dbReference type="OrthoDB" id="39089at186818"/>
<dbReference type="Proteomes" id="UP000294292">
    <property type="component" value="Chromosome"/>
</dbReference>